<reference evidence="1 2" key="1">
    <citation type="journal article" date="2024" name="Chem. Sci.">
        <title>Discovery of megapolipeptins by genome mining of a Burkholderiales bacteria collection.</title>
        <authorList>
            <person name="Paulo B.S."/>
            <person name="Recchia M.J.J."/>
            <person name="Lee S."/>
            <person name="Fergusson C.H."/>
            <person name="Romanowski S.B."/>
            <person name="Hernandez A."/>
            <person name="Krull N."/>
            <person name="Liu D.Y."/>
            <person name="Cavanagh H."/>
            <person name="Bos A."/>
            <person name="Gray C.A."/>
            <person name="Murphy B.T."/>
            <person name="Linington R.G."/>
            <person name="Eustaquio A.S."/>
        </authorList>
    </citation>
    <scope>NUCLEOTIDE SEQUENCE [LARGE SCALE GENOMIC DNA]</scope>
    <source>
        <strain evidence="1 2">RL18-126-BIB-B</strain>
    </source>
</reference>
<gene>
    <name evidence="1" type="ORF">PQR01_00315</name>
</gene>
<name>A0ACC7N3A6_9BURK</name>
<comment type="caution">
    <text evidence="1">The sequence shown here is derived from an EMBL/GenBank/DDBJ whole genome shotgun (WGS) entry which is preliminary data.</text>
</comment>
<sequence length="59" mass="6789">MSETEQVCRPSPEEVEAMQRNALDLLEAIIRCQMENVFGEEGMATLRQIVINPVRKDLR</sequence>
<proteinExistence type="predicted"/>
<dbReference type="EMBL" id="JAQQDW010000001">
    <property type="protein sequence ID" value="MFM0101977.1"/>
    <property type="molecule type" value="Genomic_DNA"/>
</dbReference>
<evidence type="ECO:0000313" key="1">
    <source>
        <dbReference type="EMBL" id="MFM0101977.1"/>
    </source>
</evidence>
<dbReference type="Proteomes" id="UP001629235">
    <property type="component" value="Unassembled WGS sequence"/>
</dbReference>
<evidence type="ECO:0000313" key="2">
    <source>
        <dbReference type="Proteomes" id="UP001629235"/>
    </source>
</evidence>
<keyword evidence="2" id="KW-1185">Reference proteome</keyword>
<protein>
    <submittedName>
        <fullName evidence="1">Uncharacterized protein</fullName>
    </submittedName>
</protein>
<organism evidence="1 2">
    <name type="scientific">Paraburkholderia rhynchosiae</name>
    <dbReference type="NCBI Taxonomy" id="487049"/>
    <lineage>
        <taxon>Bacteria</taxon>
        <taxon>Pseudomonadati</taxon>
        <taxon>Pseudomonadota</taxon>
        <taxon>Betaproteobacteria</taxon>
        <taxon>Burkholderiales</taxon>
        <taxon>Burkholderiaceae</taxon>
        <taxon>Paraburkholderia</taxon>
    </lineage>
</organism>
<accession>A0ACC7N3A6</accession>